<protein>
    <recommendedName>
        <fullName evidence="4">DNA topoisomerase (ATP-hydrolyzing)</fullName>
        <ecNumber evidence="4">5.6.2.2</ecNumber>
    </recommendedName>
</protein>
<evidence type="ECO:0000259" key="13">
    <source>
        <dbReference type="Pfam" id="PF21180"/>
    </source>
</evidence>
<dbReference type="EMBL" id="LT558128">
    <property type="protein sequence ID" value="SAM84062.1"/>
    <property type="molecule type" value="Genomic_DNA"/>
</dbReference>
<dbReference type="GO" id="GO:0042138">
    <property type="term" value="P:meiotic DNA double-strand break formation"/>
    <property type="evidence" value="ECO:0007669"/>
    <property type="project" value="TreeGrafter"/>
</dbReference>
<evidence type="ECO:0000256" key="2">
    <source>
        <dbReference type="ARBA" id="ARBA00001946"/>
    </source>
</evidence>
<dbReference type="GO" id="GO:0046872">
    <property type="term" value="F:metal ion binding"/>
    <property type="evidence" value="ECO:0007669"/>
    <property type="project" value="UniProtKB-KW"/>
</dbReference>
<evidence type="ECO:0000256" key="10">
    <source>
        <dbReference type="PROSITE-ProRule" id="PRU01385"/>
    </source>
</evidence>
<evidence type="ECO:0000256" key="1">
    <source>
        <dbReference type="ARBA" id="ARBA00000185"/>
    </source>
</evidence>
<dbReference type="GO" id="GO:0005524">
    <property type="term" value="F:ATP binding"/>
    <property type="evidence" value="ECO:0007669"/>
    <property type="project" value="InterPro"/>
</dbReference>
<evidence type="ECO:0000256" key="8">
    <source>
        <dbReference type="ARBA" id="ARBA00023125"/>
    </source>
</evidence>
<evidence type="ECO:0000313" key="14">
    <source>
        <dbReference type="EMBL" id="SAM84062.1"/>
    </source>
</evidence>
<evidence type="ECO:0000256" key="5">
    <source>
        <dbReference type="ARBA" id="ARBA00022723"/>
    </source>
</evidence>
<evidence type="ECO:0000256" key="3">
    <source>
        <dbReference type="ARBA" id="ARBA00006559"/>
    </source>
</evidence>
<evidence type="ECO:0000256" key="4">
    <source>
        <dbReference type="ARBA" id="ARBA00012895"/>
    </source>
</evidence>
<evidence type="ECO:0000256" key="7">
    <source>
        <dbReference type="ARBA" id="ARBA00023029"/>
    </source>
</evidence>
<keyword evidence="5" id="KW-0479">Metal-binding</keyword>
<dbReference type="SUPFAM" id="SSF56726">
    <property type="entry name" value="DNA topoisomerase IV, alpha subunit"/>
    <property type="match status" value="1"/>
</dbReference>
<dbReference type="PRINTS" id="PR01550">
    <property type="entry name" value="TOP6AFAMILY"/>
</dbReference>
<gene>
    <name evidence="14" type="ORF">UBRO_06398</name>
</gene>
<dbReference type="InterPro" id="IPR036078">
    <property type="entry name" value="Spo11/TopoVI_A_sf"/>
</dbReference>
<reference evidence="15" key="1">
    <citation type="submission" date="2016-04" db="EMBL/GenBank/DDBJ databases">
        <authorList>
            <person name="Guldener U."/>
            <person name="Guldener U."/>
        </authorList>
    </citation>
    <scope>NUCLEOTIDE SEQUENCE [LARGE SCALE GENOMIC DNA]</scope>
    <source>
        <strain evidence="15">UB2112</strain>
    </source>
</reference>
<sequence>MSISPILTRIDTLIHNLLQQLVEQTQLLSPSPFPSSSASSSSQSTQSSNDDSPPRPAKRRRESGLKPQSLTLLTFPPPAGDGGGVKKKNPVNFPTKSAVGVRRFAQYLKILELVQINLKRGTIVTKRDIYYTTLSSRLFPSQQSSDRIIDQVCALLGCADRSELGIVASPRGLFSGSLTLSPPSGQGIVQCFSGVPTLIPTEINAETWRATLPCTHEAEFCIGHVVVVVEKEAVFKHLIQHPTVARQWVVVTGKGYPDHATRALIQILGTGLECEKGGGVRMVGVFDCDPYGVDIHRQYVQVCGGVEWVGVELDDFLAQNDSEEGGEEEASQLVQLRADERAKAVRMLRTLTGTSADEELWRKLTNTLLTGYKVEVEAAYTFAVGGLVGYLQHKLSTRQTMM</sequence>
<feature type="region of interest" description="Disordered" evidence="11">
    <location>
        <begin position="28"/>
        <end position="92"/>
    </location>
</feature>
<dbReference type="GO" id="GO:0003918">
    <property type="term" value="F:DNA topoisomerase type II (double strand cut, ATP-hydrolyzing) activity"/>
    <property type="evidence" value="ECO:0007669"/>
    <property type="project" value="UniProtKB-UniRule"/>
</dbReference>
<feature type="domain" description="Topoisomerase 6 subunit A/Spo11 TOPRIM" evidence="13">
    <location>
        <begin position="226"/>
        <end position="394"/>
    </location>
</feature>
<dbReference type="InterPro" id="IPR002815">
    <property type="entry name" value="Spo11/TopoVI_A"/>
</dbReference>
<dbReference type="InterPro" id="IPR036388">
    <property type="entry name" value="WH-like_DNA-bd_sf"/>
</dbReference>
<dbReference type="Gene3D" id="1.10.10.10">
    <property type="entry name" value="Winged helix-like DNA-binding domain superfamily/Winged helix DNA-binding domain"/>
    <property type="match status" value="1"/>
</dbReference>
<dbReference type="EC" id="5.6.2.2" evidence="4"/>
<proteinExistence type="inferred from homology"/>
<dbReference type="Pfam" id="PF04406">
    <property type="entry name" value="TP6A_N"/>
    <property type="match status" value="1"/>
</dbReference>
<dbReference type="OrthoDB" id="5377392at2759"/>
<accession>A0A1K0G8I6</accession>
<keyword evidence="8 10" id="KW-0238">DNA-binding</keyword>
<evidence type="ECO:0000313" key="15">
    <source>
        <dbReference type="Proteomes" id="UP000179920"/>
    </source>
</evidence>
<feature type="compositionally biased region" description="Low complexity" evidence="11">
    <location>
        <begin position="28"/>
        <end position="51"/>
    </location>
</feature>
<feature type="active site" description="O-(5'-phospho-DNA)-tyrosine intermediate" evidence="10">
    <location>
        <position position="131"/>
    </location>
</feature>
<dbReference type="Proteomes" id="UP000179920">
    <property type="component" value="Chromosome XII"/>
</dbReference>
<evidence type="ECO:0000256" key="6">
    <source>
        <dbReference type="ARBA" id="ARBA00022842"/>
    </source>
</evidence>
<dbReference type="PANTHER" id="PTHR10848">
    <property type="entry name" value="MEIOTIC RECOMBINATION PROTEIN SPO11"/>
    <property type="match status" value="1"/>
</dbReference>
<dbReference type="GO" id="GO:0000706">
    <property type="term" value="P:meiotic DNA double-strand break processing"/>
    <property type="evidence" value="ECO:0007669"/>
    <property type="project" value="TreeGrafter"/>
</dbReference>
<feature type="domain" description="Spo11/DNA topoisomerase VI subunit A N-terminal" evidence="12">
    <location>
        <begin position="102"/>
        <end position="166"/>
    </location>
</feature>
<dbReference type="PANTHER" id="PTHR10848:SF0">
    <property type="entry name" value="MEIOTIC RECOMBINATION PROTEIN SPO11"/>
    <property type="match status" value="1"/>
</dbReference>
<keyword evidence="7 10" id="KW-0799">Topoisomerase</keyword>
<comment type="similarity">
    <text evidence="3 10">Belongs to the TOP6A family.</text>
</comment>
<evidence type="ECO:0000256" key="9">
    <source>
        <dbReference type="ARBA" id="ARBA00023235"/>
    </source>
</evidence>
<evidence type="ECO:0000256" key="11">
    <source>
        <dbReference type="SAM" id="MobiDB-lite"/>
    </source>
</evidence>
<comment type="cofactor">
    <cofactor evidence="2">
        <name>Mg(2+)</name>
        <dbReference type="ChEBI" id="CHEBI:18420"/>
    </cofactor>
</comment>
<comment type="catalytic activity">
    <reaction evidence="1 10">
        <text>ATP-dependent breakage, passage and rejoining of double-stranded DNA.</text>
        <dbReference type="EC" id="5.6.2.2"/>
    </reaction>
</comment>
<dbReference type="Gene3D" id="3.40.1360.10">
    <property type="match status" value="1"/>
</dbReference>
<keyword evidence="9 10" id="KW-0413">Isomerase</keyword>
<dbReference type="Pfam" id="PF21180">
    <property type="entry name" value="TOP6A-Spo11_Toprim"/>
    <property type="match status" value="1"/>
</dbReference>
<keyword evidence="6" id="KW-0460">Magnesium</keyword>
<dbReference type="GO" id="GO:0007131">
    <property type="term" value="P:reciprocal meiotic recombination"/>
    <property type="evidence" value="ECO:0007669"/>
    <property type="project" value="TreeGrafter"/>
</dbReference>
<evidence type="ECO:0000259" key="12">
    <source>
        <dbReference type="Pfam" id="PF04406"/>
    </source>
</evidence>
<name>A0A1K0G8I6_9BASI</name>
<dbReference type="InterPro" id="IPR013049">
    <property type="entry name" value="Spo11/TopoVI_A_N"/>
</dbReference>
<dbReference type="GO" id="GO:0003677">
    <property type="term" value="F:DNA binding"/>
    <property type="evidence" value="ECO:0007669"/>
    <property type="project" value="UniProtKB-UniRule"/>
</dbReference>
<dbReference type="GO" id="GO:0000228">
    <property type="term" value="C:nuclear chromosome"/>
    <property type="evidence" value="ECO:0007669"/>
    <property type="project" value="TreeGrafter"/>
</dbReference>
<dbReference type="PROSITE" id="PS52041">
    <property type="entry name" value="TOPO_IIB"/>
    <property type="match status" value="1"/>
</dbReference>
<organism evidence="14 15">
    <name type="scientific">Ustilago bromivora</name>
    <dbReference type="NCBI Taxonomy" id="307758"/>
    <lineage>
        <taxon>Eukaryota</taxon>
        <taxon>Fungi</taxon>
        <taxon>Dikarya</taxon>
        <taxon>Basidiomycota</taxon>
        <taxon>Ustilaginomycotina</taxon>
        <taxon>Ustilaginomycetes</taxon>
        <taxon>Ustilaginales</taxon>
        <taxon>Ustilaginaceae</taxon>
        <taxon>Ustilago</taxon>
    </lineage>
</organism>
<dbReference type="AlphaFoldDB" id="A0A1K0G8I6"/>
<dbReference type="InterPro" id="IPR034136">
    <property type="entry name" value="TOPRIM_Topo6A/Spo11"/>
</dbReference>